<dbReference type="OrthoDB" id="9794601at2"/>
<protein>
    <submittedName>
        <fullName evidence="3">Glycosyltransferase, family 11</fullName>
    </submittedName>
</protein>
<name>G5SV37_9BACT</name>
<dbReference type="GO" id="GO:0008107">
    <property type="term" value="F:galactoside 2-alpha-L-fucosyltransferase activity"/>
    <property type="evidence" value="ECO:0007669"/>
    <property type="project" value="InterPro"/>
</dbReference>
<keyword evidence="4" id="KW-1185">Reference proteome</keyword>
<dbReference type="Pfam" id="PF01531">
    <property type="entry name" value="Glyco_transf_11"/>
    <property type="match status" value="1"/>
</dbReference>
<dbReference type="PANTHER" id="PTHR11927">
    <property type="entry name" value="GALACTOSIDE 2-L-FUCOSYLTRANSFERASE"/>
    <property type="match status" value="1"/>
</dbReference>
<evidence type="ECO:0000256" key="2">
    <source>
        <dbReference type="ARBA" id="ARBA00022679"/>
    </source>
</evidence>
<dbReference type="CDD" id="cd11301">
    <property type="entry name" value="Fut1_Fut2_like"/>
    <property type="match status" value="1"/>
</dbReference>
<dbReference type="EMBL" id="AFFY01000053">
    <property type="protein sequence ID" value="EHG98893.1"/>
    <property type="molecule type" value="Genomic_DNA"/>
</dbReference>
<dbReference type="GO" id="GO:0005975">
    <property type="term" value="P:carbohydrate metabolic process"/>
    <property type="evidence" value="ECO:0007669"/>
    <property type="project" value="InterPro"/>
</dbReference>
<dbReference type="PANTHER" id="PTHR11927:SF9">
    <property type="entry name" value="L-FUCOSYLTRANSFERASE"/>
    <property type="match status" value="1"/>
</dbReference>
<keyword evidence="2 3" id="KW-0808">Transferase</keyword>
<comment type="caution">
    <text evidence="3">The sequence shown here is derived from an EMBL/GenBank/DDBJ whole genome shotgun (WGS) entry which is preliminary data.</text>
</comment>
<dbReference type="eggNOG" id="ENOG502ZC3Y">
    <property type="taxonomic scope" value="Bacteria"/>
</dbReference>
<accession>G5SV37</accession>
<organism evidence="3 4">
    <name type="scientific">Paraprevotella clara YIT 11840</name>
    <dbReference type="NCBI Taxonomy" id="762968"/>
    <lineage>
        <taxon>Bacteria</taxon>
        <taxon>Pseudomonadati</taxon>
        <taxon>Bacteroidota</taxon>
        <taxon>Bacteroidia</taxon>
        <taxon>Bacteroidales</taxon>
        <taxon>Prevotellaceae</taxon>
        <taxon>Paraprevotella</taxon>
    </lineage>
</organism>
<dbReference type="HOGENOM" id="CLU_043399_3_1_10"/>
<dbReference type="Proteomes" id="UP000003598">
    <property type="component" value="Unassembled WGS sequence"/>
</dbReference>
<dbReference type="PATRIC" id="fig|762968.3.peg.2869"/>
<dbReference type="AlphaFoldDB" id="G5SV37"/>
<dbReference type="GO" id="GO:0016020">
    <property type="term" value="C:membrane"/>
    <property type="evidence" value="ECO:0007669"/>
    <property type="project" value="InterPro"/>
</dbReference>
<proteinExistence type="predicted"/>
<dbReference type="InterPro" id="IPR002516">
    <property type="entry name" value="Glyco_trans_11"/>
</dbReference>
<dbReference type="STRING" id="762968.HMPREF9441_03252"/>
<sequence>MLSYCEYLALKKLHPQEDIYIETIVFNLPEANEVINQWNGYELERIFGIHAPNIRDYFSHNSWKGIISDIRASRWWDKNWNYPVYFIEAFRNAGLSLKNIRGDFEAVGSIRNFNMKVRHKSTFRELLVDTDLGDWFKRWYRAIRHRHFISRYNRYDKVFYKGEDDIFTGQFLSMKNYGNGLDEIESTVRNVFKFPPFLDERNREMAAMLETCNSVAIHARRGDMLGVNGYCYKHGYFRRAVKYIRKRVQNPVFVFFCDTESVSWCKDNYSIFGVDKGKDKIYFVDWNKGTESYRDMQLMSCCKHAIITNSSFGWWGSFFITNPDKITIAPKQEICMVVTHHC</sequence>
<evidence type="ECO:0000313" key="3">
    <source>
        <dbReference type="EMBL" id="EHG98893.1"/>
    </source>
</evidence>
<gene>
    <name evidence="3" type="ORF">HMPREF9441_03252</name>
</gene>
<keyword evidence="1" id="KW-0328">Glycosyltransferase</keyword>
<evidence type="ECO:0000256" key="1">
    <source>
        <dbReference type="ARBA" id="ARBA00022676"/>
    </source>
</evidence>
<evidence type="ECO:0000313" key="4">
    <source>
        <dbReference type="Proteomes" id="UP000003598"/>
    </source>
</evidence>
<reference evidence="3 4" key="1">
    <citation type="submission" date="2011-03" db="EMBL/GenBank/DDBJ databases">
        <authorList>
            <person name="Weinstock G."/>
            <person name="Sodergren E."/>
            <person name="Clifton S."/>
            <person name="Fulton L."/>
            <person name="Fulton B."/>
            <person name="Courtney L."/>
            <person name="Fronick C."/>
            <person name="Harrison M."/>
            <person name="Strong C."/>
            <person name="Farmer C."/>
            <person name="Delahaunty K."/>
            <person name="Markovic C."/>
            <person name="Hall O."/>
            <person name="Minx P."/>
            <person name="Tomlinson C."/>
            <person name="Mitreva M."/>
            <person name="Hou S."/>
            <person name="Chen J."/>
            <person name="Wollam A."/>
            <person name="Pepin K.H."/>
            <person name="Johnson M."/>
            <person name="Bhonagiri V."/>
            <person name="Zhang X."/>
            <person name="Suruliraj S."/>
            <person name="Warren W."/>
            <person name="Chinwalla A."/>
            <person name="Mardis E.R."/>
            <person name="Wilson R.K."/>
        </authorList>
    </citation>
    <scope>NUCLEOTIDE SEQUENCE [LARGE SCALE GENOMIC DNA]</scope>
    <source>
        <strain evidence="3 4">YIT 11840</strain>
    </source>
</reference>